<feature type="domain" description="RNA polymerase sigma-70 region 2" evidence="6">
    <location>
        <begin position="24"/>
        <end position="90"/>
    </location>
</feature>
<evidence type="ECO:0000256" key="1">
    <source>
        <dbReference type="ARBA" id="ARBA00010641"/>
    </source>
</evidence>
<dbReference type="InterPro" id="IPR013324">
    <property type="entry name" value="RNA_pol_sigma_r3/r4-like"/>
</dbReference>
<reference evidence="8 9" key="1">
    <citation type="submission" date="2022-01" db="EMBL/GenBank/DDBJ databases">
        <title>Labilibaculum sp. nov, a marine bacterium isolated from Antarctica.</title>
        <authorList>
            <person name="Dai W."/>
        </authorList>
    </citation>
    <scope>NUCLEOTIDE SEQUENCE [LARGE SCALE GENOMIC DNA]</scope>
    <source>
        <strain evidence="8 9">DW002</strain>
    </source>
</reference>
<feature type="domain" description="RNA polymerase sigma factor 70 region 4 type 2" evidence="7">
    <location>
        <begin position="119"/>
        <end position="170"/>
    </location>
</feature>
<evidence type="ECO:0000256" key="5">
    <source>
        <dbReference type="SAM" id="Coils"/>
    </source>
</evidence>
<dbReference type="InterPro" id="IPR007627">
    <property type="entry name" value="RNA_pol_sigma70_r2"/>
</dbReference>
<organism evidence="8 9">
    <name type="scientific">Paralabilibaculum antarcticum</name>
    <dbReference type="NCBI Taxonomy" id="2912572"/>
    <lineage>
        <taxon>Bacteria</taxon>
        <taxon>Pseudomonadati</taxon>
        <taxon>Bacteroidota</taxon>
        <taxon>Bacteroidia</taxon>
        <taxon>Marinilabiliales</taxon>
        <taxon>Marinifilaceae</taxon>
        <taxon>Paralabilibaculum</taxon>
    </lineage>
</organism>
<dbReference type="InterPro" id="IPR036388">
    <property type="entry name" value="WH-like_DNA-bd_sf"/>
</dbReference>
<dbReference type="InterPro" id="IPR039425">
    <property type="entry name" value="RNA_pol_sigma-70-like"/>
</dbReference>
<dbReference type="Gene3D" id="1.10.10.10">
    <property type="entry name" value="Winged helix-like DNA-binding domain superfamily/Winged helix DNA-binding domain"/>
    <property type="match status" value="1"/>
</dbReference>
<accession>A0ABT5VUD9</accession>
<keyword evidence="9" id="KW-1185">Reference proteome</keyword>
<dbReference type="NCBIfam" id="TIGR02937">
    <property type="entry name" value="sigma70-ECF"/>
    <property type="match status" value="1"/>
</dbReference>
<dbReference type="EMBL" id="JAKJSC010000002">
    <property type="protein sequence ID" value="MDE5419035.1"/>
    <property type="molecule type" value="Genomic_DNA"/>
</dbReference>
<dbReference type="CDD" id="cd06171">
    <property type="entry name" value="Sigma70_r4"/>
    <property type="match status" value="1"/>
</dbReference>
<keyword evidence="4" id="KW-0804">Transcription</keyword>
<keyword evidence="3" id="KW-0731">Sigma factor</keyword>
<dbReference type="SUPFAM" id="SSF88946">
    <property type="entry name" value="Sigma2 domain of RNA polymerase sigma factors"/>
    <property type="match status" value="1"/>
</dbReference>
<evidence type="ECO:0000259" key="7">
    <source>
        <dbReference type="Pfam" id="PF08281"/>
    </source>
</evidence>
<dbReference type="Pfam" id="PF08281">
    <property type="entry name" value="Sigma70_r4_2"/>
    <property type="match status" value="1"/>
</dbReference>
<dbReference type="Pfam" id="PF04542">
    <property type="entry name" value="Sigma70_r2"/>
    <property type="match status" value="1"/>
</dbReference>
<dbReference type="InterPro" id="IPR014284">
    <property type="entry name" value="RNA_pol_sigma-70_dom"/>
</dbReference>
<evidence type="ECO:0000313" key="8">
    <source>
        <dbReference type="EMBL" id="MDE5419035.1"/>
    </source>
</evidence>
<evidence type="ECO:0000256" key="2">
    <source>
        <dbReference type="ARBA" id="ARBA00023015"/>
    </source>
</evidence>
<evidence type="ECO:0000313" key="9">
    <source>
        <dbReference type="Proteomes" id="UP001528920"/>
    </source>
</evidence>
<feature type="coiled-coil region" evidence="5">
    <location>
        <begin position="110"/>
        <end position="137"/>
    </location>
</feature>
<dbReference type="SUPFAM" id="SSF88659">
    <property type="entry name" value="Sigma3 and sigma4 domains of RNA polymerase sigma factors"/>
    <property type="match status" value="1"/>
</dbReference>
<dbReference type="PANTHER" id="PTHR43133:SF46">
    <property type="entry name" value="RNA POLYMERASE SIGMA-70 FACTOR ECF SUBFAMILY"/>
    <property type="match status" value="1"/>
</dbReference>
<evidence type="ECO:0000259" key="6">
    <source>
        <dbReference type="Pfam" id="PF04542"/>
    </source>
</evidence>
<name>A0ABT5VUD9_9BACT</name>
<dbReference type="InterPro" id="IPR013325">
    <property type="entry name" value="RNA_pol_sigma_r2"/>
</dbReference>
<dbReference type="InterPro" id="IPR013249">
    <property type="entry name" value="RNA_pol_sigma70_r4_t2"/>
</dbReference>
<gene>
    <name evidence="8" type="ORF">L3049_13600</name>
</gene>
<evidence type="ECO:0000256" key="3">
    <source>
        <dbReference type="ARBA" id="ARBA00023082"/>
    </source>
</evidence>
<comment type="caution">
    <text evidence="8">The sequence shown here is derived from an EMBL/GenBank/DDBJ whole genome shotgun (WGS) entry which is preliminary data.</text>
</comment>
<sequence>MKNQEQNIIEKLRFGDESGLREMFDLYYSPLCIFALKYIDAFDKSEDLVQEVFINFWEKNRVAQLNGSLKSYLFTAVKNNALAYIRKNNKYLLEELNDDIDLFVEESIDSEMLEDKKKQLYKELDNLSENNRKVFEAIVFENLKYKEVAEIHGVSVNTVKTQFSRSLKQLRASFTIIILLLLHS</sequence>
<comment type="similarity">
    <text evidence="1">Belongs to the sigma-70 factor family. ECF subfamily.</text>
</comment>
<dbReference type="Proteomes" id="UP001528920">
    <property type="component" value="Unassembled WGS sequence"/>
</dbReference>
<dbReference type="RefSeq" id="WP_275110364.1">
    <property type="nucleotide sequence ID" value="NZ_JAKJSC010000002.1"/>
</dbReference>
<dbReference type="Gene3D" id="1.10.1740.10">
    <property type="match status" value="1"/>
</dbReference>
<protein>
    <submittedName>
        <fullName evidence="8">Sigma-70 family RNA polymerase sigma factor</fullName>
    </submittedName>
</protein>
<keyword evidence="2" id="KW-0805">Transcription regulation</keyword>
<evidence type="ECO:0000256" key="4">
    <source>
        <dbReference type="ARBA" id="ARBA00023163"/>
    </source>
</evidence>
<keyword evidence="5" id="KW-0175">Coiled coil</keyword>
<dbReference type="PANTHER" id="PTHR43133">
    <property type="entry name" value="RNA POLYMERASE ECF-TYPE SIGMA FACTO"/>
    <property type="match status" value="1"/>
</dbReference>
<proteinExistence type="inferred from homology"/>